<evidence type="ECO:0000313" key="2">
    <source>
        <dbReference type="EMBL" id="MDR7122201.1"/>
    </source>
</evidence>
<dbReference type="EMBL" id="JAVDWR010000013">
    <property type="protein sequence ID" value="MDR7122201.1"/>
    <property type="molecule type" value="Genomic_DNA"/>
</dbReference>
<reference evidence="2 3" key="1">
    <citation type="submission" date="2023-07" db="EMBL/GenBank/DDBJ databases">
        <title>Sorghum-associated microbial communities from plants grown in Nebraska, USA.</title>
        <authorList>
            <person name="Schachtman D."/>
        </authorList>
    </citation>
    <scope>NUCLEOTIDE SEQUENCE [LARGE SCALE GENOMIC DNA]</scope>
    <source>
        <strain evidence="2 3">4138</strain>
    </source>
</reference>
<accession>A0ABU1W2K3</accession>
<evidence type="ECO:0000313" key="3">
    <source>
        <dbReference type="Proteomes" id="UP001257909"/>
    </source>
</evidence>
<protein>
    <submittedName>
        <fullName evidence="2">Uncharacterized protein</fullName>
    </submittedName>
</protein>
<evidence type="ECO:0000256" key="1">
    <source>
        <dbReference type="SAM" id="SignalP"/>
    </source>
</evidence>
<comment type="caution">
    <text evidence="2">The sequence shown here is derived from an EMBL/GenBank/DDBJ whole genome shotgun (WGS) entry which is preliminary data.</text>
</comment>
<keyword evidence="3" id="KW-1185">Reference proteome</keyword>
<proteinExistence type="predicted"/>
<organism evidence="2 3">
    <name type="scientific">Rheinheimera soli</name>
    <dbReference type="NCBI Taxonomy" id="443616"/>
    <lineage>
        <taxon>Bacteria</taxon>
        <taxon>Pseudomonadati</taxon>
        <taxon>Pseudomonadota</taxon>
        <taxon>Gammaproteobacteria</taxon>
        <taxon>Chromatiales</taxon>
        <taxon>Chromatiaceae</taxon>
        <taxon>Rheinheimera</taxon>
    </lineage>
</organism>
<feature type="chain" id="PRO_5046785386" evidence="1">
    <location>
        <begin position="19"/>
        <end position="196"/>
    </location>
</feature>
<sequence>MRIFSFFAITLFSSSLMAADFQLPDFVLGSTKAGLKDEVLAKTSLTLFEAQATVETQWAEDKLQAVLLTYYQGTDYAELKRKFSALQQQFITAFGALAWVSSEATPDTTQTIEQQLALLDQVMKTAPELAAGYRQSHLAHSNLILDFQPSPQPDNNRLHLQIRYFSTSAEYSLVLFVDEKTTAERTAAAVVNLEAL</sequence>
<feature type="signal peptide" evidence="1">
    <location>
        <begin position="1"/>
        <end position="18"/>
    </location>
</feature>
<gene>
    <name evidence="2" type="ORF">J2W69_003159</name>
</gene>
<dbReference type="Proteomes" id="UP001257909">
    <property type="component" value="Unassembled WGS sequence"/>
</dbReference>
<dbReference type="RefSeq" id="WP_310280189.1">
    <property type="nucleotide sequence ID" value="NZ_JAVDWR010000013.1"/>
</dbReference>
<keyword evidence="1" id="KW-0732">Signal</keyword>
<name>A0ABU1W2K3_9GAMM</name>